<name>A0A160VCS6_9ZZZZ</name>
<keyword evidence="5 7" id="KW-1133">Transmembrane helix</keyword>
<dbReference type="EMBL" id="FAXC01000007">
    <property type="protein sequence ID" value="CUV08138.1"/>
    <property type="molecule type" value="Genomic_DNA"/>
</dbReference>
<dbReference type="Pfam" id="PF02080">
    <property type="entry name" value="TrkA_C"/>
    <property type="match status" value="2"/>
</dbReference>
<dbReference type="AlphaFoldDB" id="A0A160VCS6"/>
<keyword evidence="6 7" id="KW-0472">Membrane</keyword>
<dbReference type="PANTHER" id="PTHR43652">
    <property type="entry name" value="BASIC AMINO ACID ANTIPORTER YFCC-RELATED"/>
    <property type="match status" value="1"/>
</dbReference>
<feature type="transmembrane region" description="Helical" evidence="7">
    <location>
        <begin position="140"/>
        <end position="161"/>
    </location>
</feature>
<dbReference type="InterPro" id="IPR051679">
    <property type="entry name" value="DASS-Related_Transporters"/>
</dbReference>
<evidence type="ECO:0000256" key="1">
    <source>
        <dbReference type="ARBA" id="ARBA00004141"/>
    </source>
</evidence>
<feature type="transmembrane region" description="Helical" evidence="7">
    <location>
        <begin position="91"/>
        <end position="119"/>
    </location>
</feature>
<dbReference type="PROSITE" id="PS51202">
    <property type="entry name" value="RCK_C"/>
    <property type="match status" value="2"/>
</dbReference>
<evidence type="ECO:0000256" key="7">
    <source>
        <dbReference type="SAM" id="Phobius"/>
    </source>
</evidence>
<evidence type="ECO:0000313" key="9">
    <source>
        <dbReference type="EMBL" id="CUV08138.1"/>
    </source>
</evidence>
<dbReference type="InterPro" id="IPR036721">
    <property type="entry name" value="RCK_C_sf"/>
</dbReference>
<feature type="transmembrane region" description="Helical" evidence="7">
    <location>
        <begin position="400"/>
        <end position="420"/>
    </location>
</feature>
<sequence length="601" mass="65926">MSIDIIIVLFIILLAFILFVSEALPMDVVALTVLSMLLVTGQLTPSESISGFSNPAVITIAILFVLSHALQKTGVLEYLVIKINQLVSKSLVIGLTVYLVCIALASALVNNTAIVAIFMPVTIRMAEKYHISPSKVLMPLSYAAILGGTLTLIGTSTNLLVNSIFVNSGPYTPLGMFEFSRYGIFLLVVGLTYVVVIAYRILPSRTVTSSLTKSYHMGGYLTELKIGDDSPLVGGSTLDRQISQNYDVTILGIQRNKKVLSTNLRETPLEAGDILLVRGSVENFFSMKEVEQVYLLTDEKLNQEELTKEENILVECLVTNQSDLVGQSLKAANFRRRFGSFVLAIRREGDILRKKIAHVILRTFDTLLVYGPREKIREMRDSGGFILLTEVERSLRKHRFWWLSILVLSGAVFFAALSLVPILKGVIIGLAILLVARVISPLEAYNSINWQIIVLIGCLIPLGIAIQSSGTAKMIGNTMVNLLRFVPDHQQATFLLAMVYLVAMILTEVSSNAATAIIMTPITLAASANLGLDPRPFIFAICFAASASFITPIGYQTNLMVYGPGGYKFSDYIRVGLPLSITLWIMAVLLIPVLWPFTPVP</sequence>
<dbReference type="PROSITE" id="PS01271">
    <property type="entry name" value="NA_SULFATE"/>
    <property type="match status" value="1"/>
</dbReference>
<dbReference type="InterPro" id="IPR006037">
    <property type="entry name" value="RCK_C"/>
</dbReference>
<evidence type="ECO:0000256" key="3">
    <source>
        <dbReference type="ARBA" id="ARBA00022692"/>
    </source>
</evidence>
<accession>A0A160VCS6</accession>
<keyword evidence="4" id="KW-0677">Repeat</keyword>
<evidence type="ECO:0000256" key="5">
    <source>
        <dbReference type="ARBA" id="ARBA00022989"/>
    </source>
</evidence>
<protein>
    <submittedName>
        <fullName evidence="9">Sulfate permease, Trk-type</fullName>
    </submittedName>
</protein>
<proteinExistence type="predicted"/>
<comment type="subcellular location">
    <subcellularLocation>
        <location evidence="1">Membrane</location>
        <topology evidence="1">Multi-pass membrane protein</topology>
    </subcellularLocation>
</comment>
<dbReference type="GO" id="GO:0006813">
    <property type="term" value="P:potassium ion transport"/>
    <property type="evidence" value="ECO:0007669"/>
    <property type="project" value="InterPro"/>
</dbReference>
<dbReference type="InterPro" id="IPR004680">
    <property type="entry name" value="Cit_transptr-like_dom"/>
</dbReference>
<keyword evidence="3 7" id="KW-0812">Transmembrane</keyword>
<evidence type="ECO:0000256" key="2">
    <source>
        <dbReference type="ARBA" id="ARBA00022448"/>
    </source>
</evidence>
<feature type="domain" description="RCK C-terminal" evidence="8">
    <location>
        <begin position="301"/>
        <end position="385"/>
    </location>
</feature>
<dbReference type="PANTHER" id="PTHR43652:SF2">
    <property type="entry name" value="BASIC AMINO ACID ANTIPORTER YFCC-RELATED"/>
    <property type="match status" value="1"/>
</dbReference>
<gene>
    <name evidence="9" type="ORF">MGWOODY_Mmi2354</name>
</gene>
<evidence type="ECO:0000256" key="6">
    <source>
        <dbReference type="ARBA" id="ARBA00023136"/>
    </source>
</evidence>
<evidence type="ECO:0000259" key="8">
    <source>
        <dbReference type="PROSITE" id="PS51202"/>
    </source>
</evidence>
<keyword evidence="2" id="KW-0813">Transport</keyword>
<dbReference type="InterPro" id="IPR031312">
    <property type="entry name" value="Na/sul_symport_CS"/>
</dbReference>
<feature type="transmembrane region" description="Helical" evidence="7">
    <location>
        <begin position="181"/>
        <end position="202"/>
    </location>
</feature>
<organism evidence="9">
    <name type="scientific">hydrothermal vent metagenome</name>
    <dbReference type="NCBI Taxonomy" id="652676"/>
    <lineage>
        <taxon>unclassified sequences</taxon>
        <taxon>metagenomes</taxon>
        <taxon>ecological metagenomes</taxon>
    </lineage>
</organism>
<dbReference type="GO" id="GO:0005886">
    <property type="term" value="C:plasma membrane"/>
    <property type="evidence" value="ECO:0007669"/>
    <property type="project" value="TreeGrafter"/>
</dbReference>
<feature type="transmembrane region" description="Helical" evidence="7">
    <location>
        <begin position="575"/>
        <end position="595"/>
    </location>
</feature>
<reference evidence="9" key="1">
    <citation type="submission" date="2015-10" db="EMBL/GenBank/DDBJ databases">
        <authorList>
            <person name="Gilbert D.G."/>
        </authorList>
    </citation>
    <scope>NUCLEOTIDE SEQUENCE</scope>
</reference>
<feature type="transmembrane region" description="Helical" evidence="7">
    <location>
        <begin position="489"/>
        <end position="506"/>
    </location>
</feature>
<dbReference type="GO" id="GO:0008324">
    <property type="term" value="F:monoatomic cation transmembrane transporter activity"/>
    <property type="evidence" value="ECO:0007669"/>
    <property type="project" value="InterPro"/>
</dbReference>
<dbReference type="Gene3D" id="3.30.70.1450">
    <property type="entry name" value="Regulator of K+ conductance, C-terminal domain"/>
    <property type="match status" value="2"/>
</dbReference>
<dbReference type="Pfam" id="PF03600">
    <property type="entry name" value="CitMHS"/>
    <property type="match status" value="1"/>
</dbReference>
<feature type="transmembrane region" description="Helical" evidence="7">
    <location>
        <begin position="537"/>
        <end position="555"/>
    </location>
</feature>
<dbReference type="SUPFAM" id="SSF116726">
    <property type="entry name" value="TrkA C-terminal domain-like"/>
    <property type="match status" value="2"/>
</dbReference>
<feature type="domain" description="RCK C-terminal" evidence="8">
    <location>
        <begin position="208"/>
        <end position="296"/>
    </location>
</feature>
<evidence type="ECO:0000256" key="4">
    <source>
        <dbReference type="ARBA" id="ARBA00022737"/>
    </source>
</evidence>
<feature type="transmembrane region" description="Helical" evidence="7">
    <location>
        <begin position="452"/>
        <end position="469"/>
    </location>
</feature>
<feature type="transmembrane region" description="Helical" evidence="7">
    <location>
        <begin position="6"/>
        <end position="39"/>
    </location>
</feature>